<proteinExistence type="predicted"/>
<name>A0ABR7KJT3_9FIRM</name>
<evidence type="ECO:0000313" key="3">
    <source>
        <dbReference type="Proteomes" id="UP000649075"/>
    </source>
</evidence>
<protein>
    <recommendedName>
        <fullName evidence="1">GAPS4b N-terminal domain-containing protein</fullName>
    </recommendedName>
</protein>
<reference evidence="2 3" key="1">
    <citation type="submission" date="2020-08" db="EMBL/GenBank/DDBJ databases">
        <authorList>
            <person name="Liu C."/>
            <person name="Sun Q."/>
        </authorList>
    </citation>
    <scope>NUCLEOTIDE SEQUENCE [LARGE SCALE GENOMIC DNA]</scope>
    <source>
        <strain evidence="2 3">L34</strain>
    </source>
</reference>
<feature type="domain" description="GAPS4b N-terminal" evidence="1">
    <location>
        <begin position="15"/>
        <end position="76"/>
    </location>
</feature>
<accession>A0ABR7KJT3</accession>
<organism evidence="2 3">
    <name type="scientific">Holdemanella hominis</name>
    <dbReference type="NCBI Taxonomy" id="2764327"/>
    <lineage>
        <taxon>Bacteria</taxon>
        <taxon>Bacillati</taxon>
        <taxon>Bacillota</taxon>
        <taxon>Erysipelotrichia</taxon>
        <taxon>Erysipelotrichales</taxon>
        <taxon>Erysipelotrichaceae</taxon>
        <taxon>Holdemanella</taxon>
    </lineage>
</organism>
<evidence type="ECO:0000259" key="1">
    <source>
        <dbReference type="Pfam" id="PF26110"/>
    </source>
</evidence>
<sequence length="373" mass="43083">MNDTINTDTLLPVGERLKPLLSKSCISESDMKNILAERGVYIGDSDKKSSIPILTLSILSPREFEKLQELQKTKEDSLKTKIIKAKSQSDKNLNNLIPQDLIKRDDLIDEYDCFDFDTDLSFNMDNQNKLVLDYTIIREDVTKDWANNKSRYTGRVEIEKSATQSMICFRNEYTSSETEVINKKIIKTVTNYLQILGEISNKESPFEITSDKFNNTQRFAFMLQLANDSPSGFLSFEAVKNIEIGPDRKVNMPDNTKWMGGSVKNIIINSEKGKTLENIEYISDKKYHEFLILRKVQAQYKFSFGVLEGQCIVEYGFPHYFRSHVRNHSFEVSVPKIYFSKDSKSENSRNASRFILKEFQDMIQQKYDSILGS</sequence>
<dbReference type="RefSeq" id="WP_186999525.1">
    <property type="nucleotide sequence ID" value="NZ_JACRWH010000050.1"/>
</dbReference>
<keyword evidence="3" id="KW-1185">Reference proteome</keyword>
<comment type="caution">
    <text evidence="2">The sequence shown here is derived from an EMBL/GenBank/DDBJ whole genome shotgun (WGS) entry which is preliminary data.</text>
</comment>
<gene>
    <name evidence="2" type="ORF">H8911_09785</name>
</gene>
<evidence type="ECO:0000313" key="2">
    <source>
        <dbReference type="EMBL" id="MBC6013000.1"/>
    </source>
</evidence>
<dbReference type="InterPro" id="IPR058955">
    <property type="entry name" value="GAPS4b_N"/>
</dbReference>
<dbReference type="EMBL" id="JACRWH010000050">
    <property type="protein sequence ID" value="MBC6013000.1"/>
    <property type="molecule type" value="Genomic_DNA"/>
</dbReference>
<dbReference type="Proteomes" id="UP000649075">
    <property type="component" value="Unassembled WGS sequence"/>
</dbReference>
<dbReference type="Pfam" id="PF26110">
    <property type="entry name" value="GAPS4b_N"/>
    <property type="match status" value="1"/>
</dbReference>